<comment type="caution">
    <text evidence="8">The sequence shown here is derived from an EMBL/GenBank/DDBJ whole genome shotgun (WGS) entry which is preliminary data.</text>
</comment>
<dbReference type="InterPro" id="IPR029308">
    <property type="entry name" value="FANCI_S1"/>
</dbReference>
<reference evidence="8 9" key="1">
    <citation type="journal article" date="2024" name="BMC Genomics">
        <title>Genome assembly of redclaw crayfish (Cherax quadricarinatus) provides insights into its immune adaptation and hypoxia tolerance.</title>
        <authorList>
            <person name="Liu Z."/>
            <person name="Zheng J."/>
            <person name="Li H."/>
            <person name="Fang K."/>
            <person name="Wang S."/>
            <person name="He J."/>
            <person name="Zhou D."/>
            <person name="Weng S."/>
            <person name="Chi M."/>
            <person name="Gu Z."/>
            <person name="He J."/>
            <person name="Li F."/>
            <person name="Wang M."/>
        </authorList>
    </citation>
    <scope>NUCLEOTIDE SEQUENCE [LARGE SCALE GENOMIC DNA]</scope>
    <source>
        <strain evidence="8">ZL_2023a</strain>
    </source>
</reference>
<dbReference type="Pfam" id="PF14678">
    <property type="entry name" value="FANCI_S4"/>
    <property type="match status" value="1"/>
</dbReference>
<evidence type="ECO:0000313" key="8">
    <source>
        <dbReference type="EMBL" id="KAK8727449.1"/>
    </source>
</evidence>
<name>A0AAW0WIF9_CHEQU</name>
<evidence type="ECO:0008006" key="10">
    <source>
        <dbReference type="Google" id="ProtNLM"/>
    </source>
</evidence>
<evidence type="ECO:0000259" key="2">
    <source>
        <dbReference type="Pfam" id="PF14675"/>
    </source>
</evidence>
<feature type="region of interest" description="Disordered" evidence="1">
    <location>
        <begin position="787"/>
        <end position="808"/>
    </location>
</feature>
<dbReference type="InterPro" id="IPR026171">
    <property type="entry name" value="FANCI"/>
</dbReference>
<dbReference type="InterPro" id="IPR029312">
    <property type="entry name" value="FANCI_HD2"/>
</dbReference>
<dbReference type="Pfam" id="PF14680">
    <property type="entry name" value="FANCI_HD2"/>
    <property type="match status" value="1"/>
</dbReference>
<feature type="domain" description="FANCI solenoid 2" evidence="3">
    <location>
        <begin position="388"/>
        <end position="537"/>
    </location>
</feature>
<dbReference type="GO" id="GO:0006281">
    <property type="term" value="P:DNA repair"/>
    <property type="evidence" value="ECO:0007669"/>
    <property type="project" value="InterPro"/>
</dbReference>
<dbReference type="SUPFAM" id="SSF48371">
    <property type="entry name" value="ARM repeat"/>
    <property type="match status" value="1"/>
</dbReference>
<evidence type="ECO:0000256" key="1">
    <source>
        <dbReference type="SAM" id="MobiDB-lite"/>
    </source>
</evidence>
<evidence type="ECO:0000259" key="3">
    <source>
        <dbReference type="Pfam" id="PF14676"/>
    </source>
</evidence>
<feature type="compositionally biased region" description="Basic and acidic residues" evidence="1">
    <location>
        <begin position="1295"/>
        <end position="1317"/>
    </location>
</feature>
<keyword evidence="9" id="KW-1185">Reference proteome</keyword>
<evidence type="ECO:0000313" key="9">
    <source>
        <dbReference type="Proteomes" id="UP001445076"/>
    </source>
</evidence>
<dbReference type="InterPro" id="IPR029314">
    <property type="entry name" value="FANCI_S4"/>
</dbReference>
<dbReference type="EMBL" id="JARKIK010000075">
    <property type="protein sequence ID" value="KAK8727449.1"/>
    <property type="molecule type" value="Genomic_DNA"/>
</dbReference>
<dbReference type="InterPro" id="IPR029310">
    <property type="entry name" value="FANCI_HD1"/>
</dbReference>
<evidence type="ECO:0000259" key="6">
    <source>
        <dbReference type="Pfam" id="PF14679"/>
    </source>
</evidence>
<dbReference type="PANTHER" id="PTHR21818:SF0">
    <property type="entry name" value="FANCONI ANEMIA GROUP I PROTEIN"/>
    <property type="match status" value="1"/>
</dbReference>
<feature type="domain" description="FANCI solenoid 1" evidence="2">
    <location>
        <begin position="67"/>
        <end position="289"/>
    </location>
</feature>
<dbReference type="InterPro" id="IPR029313">
    <property type="entry name" value="FANCI_S3"/>
</dbReference>
<organism evidence="8 9">
    <name type="scientific">Cherax quadricarinatus</name>
    <name type="common">Australian red claw crayfish</name>
    <dbReference type="NCBI Taxonomy" id="27406"/>
    <lineage>
        <taxon>Eukaryota</taxon>
        <taxon>Metazoa</taxon>
        <taxon>Ecdysozoa</taxon>
        <taxon>Arthropoda</taxon>
        <taxon>Crustacea</taxon>
        <taxon>Multicrustacea</taxon>
        <taxon>Malacostraca</taxon>
        <taxon>Eumalacostraca</taxon>
        <taxon>Eucarida</taxon>
        <taxon>Decapoda</taxon>
        <taxon>Pleocyemata</taxon>
        <taxon>Astacidea</taxon>
        <taxon>Parastacoidea</taxon>
        <taxon>Parastacidae</taxon>
        <taxon>Cherax</taxon>
    </lineage>
</organism>
<feature type="compositionally biased region" description="Basic residues" evidence="1">
    <location>
        <begin position="1393"/>
        <end position="1403"/>
    </location>
</feature>
<feature type="compositionally biased region" description="Acidic residues" evidence="1">
    <location>
        <begin position="1281"/>
        <end position="1294"/>
    </location>
</feature>
<feature type="domain" description="FANCI helical" evidence="6">
    <location>
        <begin position="296"/>
        <end position="380"/>
    </location>
</feature>
<feature type="region of interest" description="Disordered" evidence="1">
    <location>
        <begin position="1279"/>
        <end position="1403"/>
    </location>
</feature>
<protein>
    <recommendedName>
        <fullName evidence="10">Fanconi anemia group I protein</fullName>
    </recommendedName>
</protein>
<dbReference type="Pfam" id="PF14677">
    <property type="entry name" value="FANCI_S3"/>
    <property type="match status" value="1"/>
</dbReference>
<dbReference type="Pfam" id="PF14675">
    <property type="entry name" value="FANCI_S1"/>
    <property type="match status" value="1"/>
</dbReference>
<dbReference type="Pfam" id="PF14676">
    <property type="entry name" value="FANCI_S2"/>
    <property type="match status" value="1"/>
</dbReference>
<dbReference type="PANTHER" id="PTHR21818">
    <property type="entry name" value="BC025462 PROTEIN"/>
    <property type="match status" value="1"/>
</dbReference>
<feature type="domain" description="FANCI helical" evidence="7">
    <location>
        <begin position="559"/>
        <end position="787"/>
    </location>
</feature>
<proteinExistence type="predicted"/>
<dbReference type="InterPro" id="IPR016024">
    <property type="entry name" value="ARM-type_fold"/>
</dbReference>
<dbReference type="Pfam" id="PF14679">
    <property type="entry name" value="FANCI_HD1"/>
    <property type="match status" value="1"/>
</dbReference>
<dbReference type="Proteomes" id="UP001445076">
    <property type="component" value="Unassembled WGS sequence"/>
</dbReference>
<sequence length="1403" mass="157658">MKDKLGKRFKELIDSKKWRELEGLILNTEDDWVIDILERRSHGSEGSQWVGGILSALSCETRESTALRLKVYENVLKLVRSGTRSEKTAGELTGVLMVQLDSFPANSIASLINDYVEYIASGEPLQGRWVDLLASLIMCISQKEEVTIDGKKMAGEDFRYQILKRLCDLTWSAETTISLLPVFKDMELPKEELQDVIFKVERVLKKVDYHSVPPIIYHLVVLVRSKLPGRVLQVIIDYFNKQEEKLSQEKEKKSVEINSMDVDSEAIDDSKYSDLMEAKGTVILHVTHHAQCSPALVRDYLKLNKSSIWLPERVFKPFNLALSLSLASIEKYQDQILESHKSCLLKSFLQEKRSQQSLWLRETWGEDLDIITAFKITIDNCIMGWDQVSQGLVHLAFNLLESGSGSKGDSYVSQRASELASIVLPLIVKKQPHLAGSVISQLSNLILSASSPIQYIEILGKLAKSLPLTLLDNLNVIRDPLEYSEFLSLRAATHLFHVILPLLKMSMTLKDTLMITLRKMLFSKRIESRQIAVIGFLQFLRHFRVMGTLPSSQASISFCSSMSTLSVNADVHSVFNSSTNESLCLELLGILRRCFSQQHEVKSTLYLGLDDVSRTNPKLVVSILELLIQHSKCFLDLREGIFNPVILKKVIGVHGETVTLIEPVADLLCSLAKCKAYYEVHKSSDTNEDDDEENAITVLNEVCSLFDVMTEKLSGCGLEDLGIDTKGDFSSNSPTGQKNTLSAEVMIGVFDSLIEHTFSSTTHTTKEKMQLVISLFKSQKNIVELLKEKGGKPAKKDGSKGKGRTPLKSSISLKSHLSLRAAAGMLVASLSSSSDDDSDTSNILKDNHDLQLYLLSVVEEVVSSITGLTQSEKEKHLPHLRAVAKTLLHECSENLSSLDSSDVREVLRLRQCLQVLSSILTSFIKFYKHKLESILKEMMDKSDGKSLDSLLYKITKRLQKLLLKILHHEERGPLLKDATTVVHVMTVLTEAMDPNCPEISDVQDWVLQLCKDQDFGHSGLAVSMMNHLIKLSNQIKANHNLARGIARELHHKLGDFEQGVEVEESGKYKIVSEETSSAILTHLLMHLDDTLGLTELALNKMKACILSGIEYDANKVEKNLCIKCSCVITAVHEIIQSALPLGGNTDQTLRVVTKLYNVLLQYVQYYRDLYRLKNYVQISDKFEKVVQMSGEMISSTVYPMITYIEGAQRQAESKKQGVLTARAIKESKLIPSLIYAIEQYETHLILLSRKSKVNLMETMKLSTARDFRIVSTALMELLEKENEEEEQESDAEGTQEDHNGQRTEQNNERSKKEESSSAKKIRGRKKKSPEDASHNERGSEQGEEDRNKEGTSPTMKKMTGRKRKLSPEDEGHSGQTEDEDSNKQKESSANNKVKGKKRLSKAE</sequence>
<dbReference type="GO" id="GO:0070182">
    <property type="term" value="F:DNA polymerase binding"/>
    <property type="evidence" value="ECO:0007669"/>
    <property type="project" value="TreeGrafter"/>
</dbReference>
<evidence type="ECO:0000259" key="4">
    <source>
        <dbReference type="Pfam" id="PF14677"/>
    </source>
</evidence>
<evidence type="ECO:0000259" key="5">
    <source>
        <dbReference type="Pfam" id="PF14678"/>
    </source>
</evidence>
<feature type="compositionally biased region" description="Basic and acidic residues" evidence="1">
    <location>
        <begin position="787"/>
        <end position="800"/>
    </location>
</feature>
<dbReference type="InterPro" id="IPR029315">
    <property type="entry name" value="FANCI_S2"/>
</dbReference>
<accession>A0AAW0WIF9</accession>
<feature type="compositionally biased region" description="Basic and acidic residues" evidence="1">
    <location>
        <begin position="1328"/>
        <end position="1349"/>
    </location>
</feature>
<evidence type="ECO:0000259" key="7">
    <source>
        <dbReference type="Pfam" id="PF14680"/>
    </source>
</evidence>
<feature type="domain" description="FANCI solenoid 4" evidence="5">
    <location>
        <begin position="1042"/>
        <end position="1274"/>
    </location>
</feature>
<feature type="domain" description="FANCI solenoid 3" evidence="4">
    <location>
        <begin position="837"/>
        <end position="1021"/>
    </location>
</feature>
<gene>
    <name evidence="8" type="ORF">OTU49_009560</name>
</gene>